<proteinExistence type="predicted"/>
<sequence>MPSSENPLISIQFKKKILHTSATGPEESRPHCMEDDFAPYLSFSVRSLVPSLMVQGKAAIYIVSLV</sequence>
<evidence type="ECO:0000313" key="1">
    <source>
        <dbReference type="EMBL" id="KAA6386132.1"/>
    </source>
</evidence>
<gene>
    <name evidence="1" type="ORF">EZS28_018343</name>
</gene>
<dbReference type="Proteomes" id="UP000324800">
    <property type="component" value="Unassembled WGS sequence"/>
</dbReference>
<name>A0A5J4VU78_9EUKA</name>
<evidence type="ECO:0000313" key="2">
    <source>
        <dbReference type="Proteomes" id="UP000324800"/>
    </source>
</evidence>
<reference evidence="1 2" key="1">
    <citation type="submission" date="2019-03" db="EMBL/GenBank/DDBJ databases">
        <title>Single cell metagenomics reveals metabolic interactions within the superorganism composed of flagellate Streblomastix strix and complex community of Bacteroidetes bacteria on its surface.</title>
        <authorList>
            <person name="Treitli S.C."/>
            <person name="Kolisko M."/>
            <person name="Husnik F."/>
            <person name="Keeling P."/>
            <person name="Hampl V."/>
        </authorList>
    </citation>
    <scope>NUCLEOTIDE SEQUENCE [LARGE SCALE GENOMIC DNA]</scope>
    <source>
        <strain evidence="1">ST1C</strain>
    </source>
</reference>
<protein>
    <submittedName>
        <fullName evidence="1">Uncharacterized protein</fullName>
    </submittedName>
</protein>
<comment type="caution">
    <text evidence="1">The sequence shown here is derived from an EMBL/GenBank/DDBJ whole genome shotgun (WGS) entry which is preliminary data.</text>
</comment>
<organism evidence="1 2">
    <name type="scientific">Streblomastix strix</name>
    <dbReference type="NCBI Taxonomy" id="222440"/>
    <lineage>
        <taxon>Eukaryota</taxon>
        <taxon>Metamonada</taxon>
        <taxon>Preaxostyla</taxon>
        <taxon>Oxymonadida</taxon>
        <taxon>Streblomastigidae</taxon>
        <taxon>Streblomastix</taxon>
    </lineage>
</organism>
<dbReference type="EMBL" id="SNRW01004950">
    <property type="protein sequence ID" value="KAA6386132.1"/>
    <property type="molecule type" value="Genomic_DNA"/>
</dbReference>
<accession>A0A5J4VU78</accession>
<dbReference type="AlphaFoldDB" id="A0A5J4VU78"/>